<accession>A0A9P6BXH3</accession>
<gene>
    <name evidence="2" type="ORF">P691DRAFT_619515</name>
</gene>
<protein>
    <recommendedName>
        <fullName evidence="1">RNase H type-1 domain-containing protein</fullName>
    </recommendedName>
</protein>
<dbReference type="AlphaFoldDB" id="A0A9P6BXH3"/>
<dbReference type="GO" id="GO:0003676">
    <property type="term" value="F:nucleic acid binding"/>
    <property type="evidence" value="ECO:0007669"/>
    <property type="project" value="InterPro"/>
</dbReference>
<keyword evidence="3" id="KW-1185">Reference proteome</keyword>
<dbReference type="EMBL" id="MU151522">
    <property type="protein sequence ID" value="KAF9443077.1"/>
    <property type="molecule type" value="Genomic_DNA"/>
</dbReference>
<dbReference type="OrthoDB" id="3265515at2759"/>
<dbReference type="InterPro" id="IPR002156">
    <property type="entry name" value="RNaseH_domain"/>
</dbReference>
<dbReference type="Proteomes" id="UP000807342">
    <property type="component" value="Unassembled WGS sequence"/>
</dbReference>
<feature type="non-terminal residue" evidence="2">
    <location>
        <position position="1"/>
    </location>
</feature>
<sequence>LELGLMLAAREESTEEISITVDNQASIKALADPKPSPERYLSDRILKAHVKAKRNHPHTKITIRWISGHKGISGNEKADIEAKKA</sequence>
<organism evidence="2 3">
    <name type="scientific">Macrolepiota fuliginosa MF-IS2</name>
    <dbReference type="NCBI Taxonomy" id="1400762"/>
    <lineage>
        <taxon>Eukaryota</taxon>
        <taxon>Fungi</taxon>
        <taxon>Dikarya</taxon>
        <taxon>Basidiomycota</taxon>
        <taxon>Agaricomycotina</taxon>
        <taxon>Agaricomycetes</taxon>
        <taxon>Agaricomycetidae</taxon>
        <taxon>Agaricales</taxon>
        <taxon>Agaricineae</taxon>
        <taxon>Agaricaceae</taxon>
        <taxon>Macrolepiota</taxon>
    </lineage>
</organism>
<evidence type="ECO:0000313" key="2">
    <source>
        <dbReference type="EMBL" id="KAF9443077.1"/>
    </source>
</evidence>
<comment type="caution">
    <text evidence="2">The sequence shown here is derived from an EMBL/GenBank/DDBJ whole genome shotgun (WGS) entry which is preliminary data.</text>
</comment>
<dbReference type="PROSITE" id="PS50879">
    <property type="entry name" value="RNASE_H_1"/>
    <property type="match status" value="1"/>
</dbReference>
<dbReference type="Pfam" id="PF00075">
    <property type="entry name" value="RNase_H"/>
    <property type="match status" value="1"/>
</dbReference>
<evidence type="ECO:0000313" key="3">
    <source>
        <dbReference type="Proteomes" id="UP000807342"/>
    </source>
</evidence>
<feature type="domain" description="RNase H type-1" evidence="1">
    <location>
        <begin position="1"/>
        <end position="85"/>
    </location>
</feature>
<dbReference type="Gene3D" id="3.30.420.10">
    <property type="entry name" value="Ribonuclease H-like superfamily/Ribonuclease H"/>
    <property type="match status" value="1"/>
</dbReference>
<dbReference type="InterPro" id="IPR012337">
    <property type="entry name" value="RNaseH-like_sf"/>
</dbReference>
<feature type="non-terminal residue" evidence="2">
    <location>
        <position position="85"/>
    </location>
</feature>
<dbReference type="CDD" id="cd09276">
    <property type="entry name" value="Rnase_HI_RT_non_LTR"/>
    <property type="match status" value="1"/>
</dbReference>
<dbReference type="GO" id="GO:0004523">
    <property type="term" value="F:RNA-DNA hybrid ribonuclease activity"/>
    <property type="evidence" value="ECO:0007669"/>
    <property type="project" value="InterPro"/>
</dbReference>
<name>A0A9P6BXH3_9AGAR</name>
<dbReference type="InterPro" id="IPR036397">
    <property type="entry name" value="RNaseH_sf"/>
</dbReference>
<reference evidence="2" key="1">
    <citation type="submission" date="2020-11" db="EMBL/GenBank/DDBJ databases">
        <authorList>
            <consortium name="DOE Joint Genome Institute"/>
            <person name="Ahrendt S."/>
            <person name="Riley R."/>
            <person name="Andreopoulos W."/>
            <person name="Labutti K."/>
            <person name="Pangilinan J."/>
            <person name="Ruiz-Duenas F.J."/>
            <person name="Barrasa J.M."/>
            <person name="Sanchez-Garcia M."/>
            <person name="Camarero S."/>
            <person name="Miyauchi S."/>
            <person name="Serrano A."/>
            <person name="Linde D."/>
            <person name="Babiker R."/>
            <person name="Drula E."/>
            <person name="Ayuso-Fernandez I."/>
            <person name="Pacheco R."/>
            <person name="Padilla G."/>
            <person name="Ferreira P."/>
            <person name="Barriuso J."/>
            <person name="Kellner H."/>
            <person name="Castanera R."/>
            <person name="Alfaro M."/>
            <person name="Ramirez L."/>
            <person name="Pisabarro A.G."/>
            <person name="Kuo A."/>
            <person name="Tritt A."/>
            <person name="Lipzen A."/>
            <person name="He G."/>
            <person name="Yan M."/>
            <person name="Ng V."/>
            <person name="Cullen D."/>
            <person name="Martin F."/>
            <person name="Rosso M.-N."/>
            <person name="Henrissat B."/>
            <person name="Hibbett D."/>
            <person name="Martinez A.T."/>
            <person name="Grigoriev I.V."/>
        </authorList>
    </citation>
    <scope>NUCLEOTIDE SEQUENCE</scope>
    <source>
        <strain evidence="2">MF-IS2</strain>
    </source>
</reference>
<proteinExistence type="predicted"/>
<dbReference type="SUPFAM" id="SSF53098">
    <property type="entry name" value="Ribonuclease H-like"/>
    <property type="match status" value="1"/>
</dbReference>
<evidence type="ECO:0000259" key="1">
    <source>
        <dbReference type="PROSITE" id="PS50879"/>
    </source>
</evidence>